<dbReference type="InterPro" id="IPR029058">
    <property type="entry name" value="AB_hydrolase_fold"/>
</dbReference>
<dbReference type="AlphaFoldDB" id="A0A0E3Z7N9"/>
<evidence type="ECO:0000313" key="2">
    <source>
        <dbReference type="EMBL" id="AKC91861.1"/>
    </source>
</evidence>
<evidence type="ECO:0000259" key="1">
    <source>
        <dbReference type="Pfam" id="PF00561"/>
    </source>
</evidence>
<proteinExistence type="predicted"/>
<dbReference type="EMBL" id="KP211414">
    <property type="protein sequence ID" value="AKC91861.1"/>
    <property type="molecule type" value="Genomic_DNA"/>
</dbReference>
<protein>
    <submittedName>
        <fullName evidence="2">Alpha/beta hydrolase</fullName>
    </submittedName>
</protein>
<dbReference type="Gene3D" id="3.40.50.1820">
    <property type="entry name" value="alpha/beta hydrolase"/>
    <property type="match status" value="1"/>
</dbReference>
<organism evidence="2">
    <name type="scientific">Streptomyces muensis</name>
    <dbReference type="NCBI Taxonomy" id="1077944"/>
    <lineage>
        <taxon>Bacteria</taxon>
        <taxon>Bacillati</taxon>
        <taxon>Actinomycetota</taxon>
        <taxon>Actinomycetes</taxon>
        <taxon>Kitasatosporales</taxon>
        <taxon>Streptomycetaceae</taxon>
        <taxon>Streptomyces</taxon>
    </lineage>
</organism>
<reference evidence="2" key="1">
    <citation type="submission" date="2014-11" db="EMBL/GenBank/DDBJ databases">
        <authorList>
            <person name="Kling A."/>
            <person name="Lukat P."/>
            <person name="Almeida D.V."/>
            <person name="Bauer A."/>
            <person name="Sordello S."/>
            <person name="Fontaine E."/>
            <person name="Zaburannyi N."/>
            <person name="Herrmann J."/>
            <person name="Wenzel S.C."/>
            <person name="Koenig C."/>
            <person name="Ammerman N.C."/>
            <person name="Barrio-Perez B."/>
            <person name="Borchers K."/>
            <person name="Bordon-Pallier F."/>
            <person name="Broenstrup M."/>
            <person name="Courtemanche G."/>
            <person name="Gerlitz M."/>
            <person name="Geslin M."/>
            <person name="Hammann P."/>
            <person name="Heinz D."/>
            <person name="Hoffmann H."/>
            <person name="Klieber S."/>
            <person name="Kohlmann M."/>
            <person name="Kurz M."/>
            <person name="Lair C."/>
            <person name="Matter H."/>
            <person name="Nuermberger E."/>
            <person name="Tyagi S."/>
            <person name="Fraisse L."/>
            <person name="Grosset J.H."/>
            <person name="Lagrange S."/>
            <person name="Mueller R."/>
        </authorList>
    </citation>
    <scope>NUCLEOTIDE SEQUENCE</scope>
    <source>
        <strain evidence="2">DSM 40835</strain>
    </source>
</reference>
<dbReference type="Pfam" id="PF00561">
    <property type="entry name" value="Abhydrolase_1"/>
    <property type="match status" value="1"/>
</dbReference>
<keyword evidence="2" id="KW-0378">Hydrolase</keyword>
<dbReference type="PRINTS" id="PR00111">
    <property type="entry name" value="ABHYDROLASE"/>
</dbReference>
<dbReference type="InterPro" id="IPR000073">
    <property type="entry name" value="AB_hydrolase_1"/>
</dbReference>
<dbReference type="InterPro" id="IPR050471">
    <property type="entry name" value="AB_hydrolase"/>
</dbReference>
<dbReference type="PANTHER" id="PTHR43433:SF5">
    <property type="entry name" value="AB HYDROLASE-1 DOMAIN-CONTAINING PROTEIN"/>
    <property type="match status" value="1"/>
</dbReference>
<accession>A0A0E3Z7N9</accession>
<dbReference type="PANTHER" id="PTHR43433">
    <property type="entry name" value="HYDROLASE, ALPHA/BETA FOLD FAMILY PROTEIN"/>
    <property type="match status" value="1"/>
</dbReference>
<feature type="domain" description="AB hydrolase-1" evidence="1">
    <location>
        <begin position="21"/>
        <end position="252"/>
    </location>
</feature>
<sequence length="266" mass="29136">MPIATVNETQLRYDIHGSGEPVVMVMGSGSGGRVWEMHQVPALVADGYQVVTFDDRGVSQPEDIEPYGLDDMVADVAALVDHLSLGPCRFVGTSLGALTVQELAIRRPDLVSESVLMATRGRTDTLSGAISKAEIDLIDESAKIPVRYQAVVQALLNLSRKTLRNEQELRDWIDILEMSGPQPSGLRSQLEASLIEDRLEALRSTRAQTLVIGFQDDLITPPHLNRQVAEAIPGSTYIEVADCGHYGYLEQPDVVNKHILDFFSKG</sequence>
<dbReference type="SUPFAM" id="SSF53474">
    <property type="entry name" value="alpha/beta-Hydrolases"/>
    <property type="match status" value="1"/>
</dbReference>
<gene>
    <name evidence="2" type="primary">griG</name>
</gene>
<dbReference type="GO" id="GO:0016787">
    <property type="term" value="F:hydrolase activity"/>
    <property type="evidence" value="ECO:0007669"/>
    <property type="project" value="UniProtKB-KW"/>
</dbReference>
<name>A0A0E3Z7N9_STRM4</name>